<dbReference type="PANTHER" id="PTHR47354:SF5">
    <property type="entry name" value="PROTEIN RFBI"/>
    <property type="match status" value="1"/>
</dbReference>
<dbReference type="InterPro" id="IPR001433">
    <property type="entry name" value="OxRdtase_FAD/NAD-bd"/>
</dbReference>
<evidence type="ECO:0000259" key="5">
    <source>
        <dbReference type="PROSITE" id="PS51384"/>
    </source>
</evidence>
<evidence type="ECO:0000259" key="4">
    <source>
        <dbReference type="PROSITE" id="PS51085"/>
    </source>
</evidence>
<dbReference type="SUPFAM" id="SSF52343">
    <property type="entry name" value="Ferredoxin reductase-like, C-terminal NADP-linked domain"/>
    <property type="match status" value="1"/>
</dbReference>
<dbReference type="Pfam" id="PF00111">
    <property type="entry name" value="Fer2"/>
    <property type="match status" value="1"/>
</dbReference>
<dbReference type="EMBL" id="FXTG01000002">
    <property type="protein sequence ID" value="SMO60194.1"/>
    <property type="molecule type" value="Genomic_DNA"/>
</dbReference>
<feature type="domain" description="FAD-binding FR-type" evidence="5">
    <location>
        <begin position="434"/>
        <end position="556"/>
    </location>
</feature>
<dbReference type="SUPFAM" id="SSF54292">
    <property type="entry name" value="2Fe-2S ferredoxin-like"/>
    <property type="match status" value="1"/>
</dbReference>
<dbReference type="Pfam" id="PF00970">
    <property type="entry name" value="FAD_binding_6"/>
    <property type="match status" value="1"/>
</dbReference>
<keyword evidence="2" id="KW-0001">2Fe-2S</keyword>
<dbReference type="InterPro" id="IPR001041">
    <property type="entry name" value="2Fe-2S_ferredoxin-type"/>
</dbReference>
<keyword evidence="2" id="KW-0408">Iron</keyword>
<dbReference type="InterPro" id="IPR036010">
    <property type="entry name" value="2Fe-2S_ferredoxin-like_sf"/>
</dbReference>
<dbReference type="PANTHER" id="PTHR47354">
    <property type="entry name" value="NADH OXIDOREDUCTASE HCR"/>
    <property type="match status" value="1"/>
</dbReference>
<accession>A0ABY1MZW0</accession>
<dbReference type="InterPro" id="IPR039261">
    <property type="entry name" value="FNR_nucleotide-bd"/>
</dbReference>
<dbReference type="InterPro" id="IPR012675">
    <property type="entry name" value="Beta-grasp_dom_sf"/>
</dbReference>
<reference evidence="6 7" key="1">
    <citation type="submission" date="2017-05" db="EMBL/GenBank/DDBJ databases">
        <authorList>
            <person name="Varghese N."/>
            <person name="Submissions S."/>
        </authorList>
    </citation>
    <scope>NUCLEOTIDE SEQUENCE [LARGE SCALE GENOMIC DNA]</scope>
    <source>
        <strain evidence="6 7">DSM 45139</strain>
    </source>
</reference>
<evidence type="ECO:0000256" key="1">
    <source>
        <dbReference type="ARBA" id="ARBA00001974"/>
    </source>
</evidence>
<organism evidence="6 7">
    <name type="scientific">Dietzia kunjamensis subsp. schimae</name>
    <dbReference type="NCBI Taxonomy" id="498198"/>
    <lineage>
        <taxon>Bacteria</taxon>
        <taxon>Bacillati</taxon>
        <taxon>Actinomycetota</taxon>
        <taxon>Actinomycetes</taxon>
        <taxon>Mycobacteriales</taxon>
        <taxon>Dietziaceae</taxon>
        <taxon>Dietzia</taxon>
    </lineage>
</organism>
<evidence type="ECO:0000256" key="2">
    <source>
        <dbReference type="ARBA" id="ARBA00022714"/>
    </source>
</evidence>
<evidence type="ECO:0000313" key="6">
    <source>
        <dbReference type="EMBL" id="SMO60194.1"/>
    </source>
</evidence>
<dbReference type="InterPro" id="IPR008333">
    <property type="entry name" value="Cbr1-like_FAD-bd_dom"/>
</dbReference>
<dbReference type="Pfam" id="PF00175">
    <property type="entry name" value="NAD_binding_1"/>
    <property type="match status" value="1"/>
</dbReference>
<dbReference type="PROSITE" id="PS51384">
    <property type="entry name" value="FAD_FR"/>
    <property type="match status" value="1"/>
</dbReference>
<dbReference type="Gene3D" id="3.40.50.80">
    <property type="entry name" value="Nucleotide-binding domain of ferredoxin-NADP reductase (FNR) module"/>
    <property type="match status" value="1"/>
</dbReference>
<dbReference type="InterPro" id="IPR017938">
    <property type="entry name" value="Riboflavin_synthase-like_b-brl"/>
</dbReference>
<dbReference type="InterPro" id="IPR017927">
    <property type="entry name" value="FAD-bd_FR_type"/>
</dbReference>
<keyword evidence="3" id="KW-0411">Iron-sulfur</keyword>
<dbReference type="PROSITE" id="PS51085">
    <property type="entry name" value="2FE2S_FER_2"/>
    <property type="match status" value="1"/>
</dbReference>
<sequence length="793" mass="86572">MPTLRPFATFPRPRRVASVTVMTLAARAGTAQSAGPTGLADEIRALYARAKAAVGEDDLAHIRNVTAYGRAIDARRRELLREGGPRAIRRATALEMMYRLMQFSELGHNIVHGSYDHLPGNGDYHSDRYEWDFNVDVDHWKTMHHVGHHPNTNIVGKDHDLGYSIFRGSAGQDWYGHHLGQVALISALAAAAPAAAPFFLANIARKVSGDPFFSAYTLRSPARIAGRDLRRRFVDEPFRSGWKPLPTLLANYLGGVTGYMAVLFLVFIEHHAGELELFTDPGPDETADQYYERQIRATRNFLPSTQMDDALARVLEEEVPFADRPDLRIFYGGLDTHVEHHLFPDLPPSMQRRIAPEVRAIAAKYGLPYHETPLLETVPLIAKTLTGLSVPFGEREFGRPSTLLRDPASLVRRVRAGLSYRPLPESPYLDKPRFHNVPVRVLSATPVADGQAVSVRLARPRGWEDIGWDAGAYVSLRVAGGGDRAGDGQGGEESVRQYSLVRDSSDAEADAGGAMEICVKRVEGGRVSTRLNDSLRAGDHVTLVGVPQSSGDFPTPSPGAKSLHIAGGVGITPIISLLRRIARDARRGQPDGATGTRPDATLLYVNRDDRSIIFESELRELARDSGITLHLFTDAPSAREDLSTCRLGPELLQRVVPDAADRETYVCAPAALIDLTRGWLRDLGQPAGRFHAESFTAPELDRPDDDGSRYTVRFRRTGTAVEIDGATTLLEAADRAGIAVPTGCQRGLCKACVTPKLSGTIRAEAADRAPGAVAQERVTVCTALACSDIELDL</sequence>
<name>A0ABY1MZW0_9ACTN</name>
<comment type="caution">
    <text evidence="6">The sequence shown here is derived from an EMBL/GenBank/DDBJ whole genome shotgun (WGS) entry which is preliminary data.</text>
</comment>
<proteinExistence type="predicted"/>
<dbReference type="CDD" id="cd00207">
    <property type="entry name" value="fer2"/>
    <property type="match status" value="1"/>
</dbReference>
<keyword evidence="7" id="KW-1185">Reference proteome</keyword>
<evidence type="ECO:0000256" key="3">
    <source>
        <dbReference type="ARBA" id="ARBA00023014"/>
    </source>
</evidence>
<dbReference type="InterPro" id="IPR005804">
    <property type="entry name" value="FA_desaturase_dom"/>
</dbReference>
<gene>
    <name evidence="6" type="ORF">SAMN06265174_102551</name>
</gene>
<dbReference type="Gene3D" id="3.10.20.30">
    <property type="match status" value="1"/>
</dbReference>
<keyword evidence="2" id="KW-0479">Metal-binding</keyword>
<evidence type="ECO:0000313" key="7">
    <source>
        <dbReference type="Proteomes" id="UP000315460"/>
    </source>
</evidence>
<comment type="cofactor">
    <cofactor evidence="1">
        <name>FAD</name>
        <dbReference type="ChEBI" id="CHEBI:57692"/>
    </cofactor>
</comment>
<dbReference type="Pfam" id="PF00487">
    <property type="entry name" value="FA_desaturase"/>
    <property type="match status" value="1"/>
</dbReference>
<dbReference type="Proteomes" id="UP000315460">
    <property type="component" value="Unassembled WGS sequence"/>
</dbReference>
<dbReference type="Gene3D" id="2.40.30.10">
    <property type="entry name" value="Translation factors"/>
    <property type="match status" value="1"/>
</dbReference>
<feature type="domain" description="2Fe-2S ferredoxin-type" evidence="4">
    <location>
        <begin position="710"/>
        <end position="793"/>
    </location>
</feature>
<protein>
    <submittedName>
        <fullName evidence="6">Ferredoxin-NADP reductase</fullName>
    </submittedName>
</protein>
<dbReference type="SUPFAM" id="SSF63380">
    <property type="entry name" value="Riboflavin synthase domain-like"/>
    <property type="match status" value="1"/>
</dbReference>
<dbReference type="InterPro" id="IPR050415">
    <property type="entry name" value="MRET"/>
</dbReference>